<keyword evidence="5" id="KW-0489">Methyltransferase</keyword>
<dbReference type="PROSITE" id="PS51625">
    <property type="entry name" value="SAM_MT_TRMB"/>
    <property type="match status" value="1"/>
</dbReference>
<dbReference type="GO" id="GO:0008176">
    <property type="term" value="F:tRNA (guanine(46)-N7)-methyltransferase activity"/>
    <property type="evidence" value="ECO:0007669"/>
    <property type="project" value="UniProtKB-EC"/>
</dbReference>
<evidence type="ECO:0000256" key="7">
    <source>
        <dbReference type="ARBA" id="ARBA00022679"/>
    </source>
</evidence>
<dbReference type="InterPro" id="IPR036043">
    <property type="entry name" value="Phosphoglycerate_kinase_sf"/>
</dbReference>
<keyword evidence="11 14" id="KW-0418">Kinase</keyword>
<dbReference type="Gramene" id="LPERR10G08260.1">
    <property type="protein sequence ID" value="LPERR10G08260.1"/>
    <property type="gene ID" value="LPERR10G08260"/>
</dbReference>
<proteinExistence type="inferred from homology"/>
<evidence type="ECO:0000256" key="4">
    <source>
        <dbReference type="ARBA" id="ARBA00009995"/>
    </source>
</evidence>
<dbReference type="FunFam" id="3.40.50.1260:FF:000013">
    <property type="entry name" value="Phosphoglycerate kinase"/>
    <property type="match status" value="1"/>
</dbReference>
<keyword evidence="8" id="KW-0949">S-adenosyl-L-methionine</keyword>
<evidence type="ECO:0000256" key="2">
    <source>
        <dbReference type="ARBA" id="ARBA00001946"/>
    </source>
</evidence>
<evidence type="ECO:0000256" key="5">
    <source>
        <dbReference type="ARBA" id="ARBA00022603"/>
    </source>
</evidence>
<dbReference type="SUPFAM" id="SSF53756">
    <property type="entry name" value="UDP-Glycosyltransferase/glycogen phosphorylase"/>
    <property type="match status" value="1"/>
</dbReference>
<dbReference type="EC" id="2.7.2.3" evidence="14"/>
<dbReference type="PANTHER" id="PTHR11926">
    <property type="entry name" value="GLUCOSYL/GLUCURONOSYL TRANSFERASES"/>
    <property type="match status" value="1"/>
</dbReference>
<evidence type="ECO:0000256" key="11">
    <source>
        <dbReference type="ARBA" id="ARBA00022777"/>
    </source>
</evidence>
<evidence type="ECO:0000313" key="18">
    <source>
        <dbReference type="Proteomes" id="UP000032180"/>
    </source>
</evidence>
<evidence type="ECO:0000256" key="8">
    <source>
        <dbReference type="ARBA" id="ARBA00022691"/>
    </source>
</evidence>
<dbReference type="PANTHER" id="PTHR11926:SF774">
    <property type="entry name" value="UDP-GLYCOSYLTRANSFERASE 85A1-RELATED"/>
    <property type="match status" value="1"/>
</dbReference>
<dbReference type="InterPro" id="IPR002213">
    <property type="entry name" value="UDP_glucos_trans"/>
</dbReference>
<keyword evidence="9" id="KW-0819">tRNA processing</keyword>
<dbReference type="Gene3D" id="3.40.50.150">
    <property type="entry name" value="Vaccinia Virus protein VP39"/>
    <property type="match status" value="1"/>
</dbReference>
<comment type="catalytic activity">
    <reaction evidence="1">
        <text>guanosine(46) in tRNA + S-adenosyl-L-methionine = N(7)-methylguanosine(46) in tRNA + S-adenosyl-L-homocysteine</text>
        <dbReference type="Rhea" id="RHEA:42708"/>
        <dbReference type="Rhea" id="RHEA-COMP:10188"/>
        <dbReference type="Rhea" id="RHEA-COMP:10189"/>
        <dbReference type="ChEBI" id="CHEBI:57856"/>
        <dbReference type="ChEBI" id="CHEBI:59789"/>
        <dbReference type="ChEBI" id="CHEBI:74269"/>
        <dbReference type="ChEBI" id="CHEBI:74480"/>
        <dbReference type="EC" id="2.1.1.33"/>
    </reaction>
</comment>
<dbReference type="InterPro" id="IPR001576">
    <property type="entry name" value="Phosphoglycerate_kinase"/>
</dbReference>
<dbReference type="AlphaFoldDB" id="A0A0D9XK37"/>
<dbReference type="CDD" id="cd03784">
    <property type="entry name" value="GT1_Gtf-like"/>
    <property type="match status" value="1"/>
</dbReference>
<evidence type="ECO:0000313" key="17">
    <source>
        <dbReference type="EnsemblPlants" id="LPERR10G08260.1"/>
    </source>
</evidence>
<reference evidence="18" key="2">
    <citation type="submission" date="2013-12" db="EMBL/GenBank/DDBJ databases">
        <authorList>
            <person name="Yu Y."/>
            <person name="Lee S."/>
            <person name="de Baynast K."/>
            <person name="Wissotski M."/>
            <person name="Liu L."/>
            <person name="Talag J."/>
            <person name="Goicoechea J."/>
            <person name="Angelova A."/>
            <person name="Jetty R."/>
            <person name="Kudrna D."/>
            <person name="Golser W."/>
            <person name="Rivera L."/>
            <person name="Zhang J."/>
            <person name="Wing R."/>
        </authorList>
    </citation>
    <scope>NUCLEOTIDE SEQUENCE</scope>
</reference>
<feature type="region of interest" description="Disordered" evidence="16">
    <location>
        <begin position="440"/>
        <end position="542"/>
    </location>
</feature>
<dbReference type="InterPro" id="IPR015824">
    <property type="entry name" value="Phosphoglycerate_kinase_N"/>
</dbReference>
<dbReference type="InterPro" id="IPR003358">
    <property type="entry name" value="tRNA_(Gua-N-7)_MeTrfase_Trmb"/>
</dbReference>
<dbReference type="eggNOG" id="KOG1367">
    <property type="taxonomic scope" value="Eukaryota"/>
</dbReference>
<comment type="cofactor">
    <cofactor evidence="2">
        <name>Mg(2+)</name>
        <dbReference type="ChEBI" id="CHEBI:18420"/>
    </cofactor>
</comment>
<evidence type="ECO:0000256" key="3">
    <source>
        <dbReference type="ARBA" id="ARBA00008982"/>
    </source>
</evidence>
<evidence type="ECO:0000256" key="10">
    <source>
        <dbReference type="ARBA" id="ARBA00022741"/>
    </source>
</evidence>
<evidence type="ECO:0000256" key="12">
    <source>
        <dbReference type="ARBA" id="ARBA00022840"/>
    </source>
</evidence>
<dbReference type="Gene3D" id="3.40.50.1260">
    <property type="entry name" value="Phosphoglycerate kinase, N-terminal domain"/>
    <property type="match status" value="2"/>
</dbReference>
<dbReference type="eggNOG" id="KOG1192">
    <property type="taxonomic scope" value="Eukaryota"/>
</dbReference>
<dbReference type="EnsemblPlants" id="LPERR10G08260.1">
    <property type="protein sequence ID" value="LPERR10G08260.1"/>
    <property type="gene ID" value="LPERR10G08260"/>
</dbReference>
<reference evidence="17 18" key="1">
    <citation type="submission" date="2012-08" db="EMBL/GenBank/DDBJ databases">
        <title>Oryza genome evolution.</title>
        <authorList>
            <person name="Wing R.A."/>
        </authorList>
    </citation>
    <scope>NUCLEOTIDE SEQUENCE</scope>
</reference>
<evidence type="ECO:0000256" key="9">
    <source>
        <dbReference type="ARBA" id="ARBA00022694"/>
    </source>
</evidence>
<comment type="subunit">
    <text evidence="15">Monomer.</text>
</comment>
<evidence type="ECO:0000256" key="14">
    <source>
        <dbReference type="RuleBase" id="RU000532"/>
    </source>
</evidence>
<protein>
    <recommendedName>
        <fullName evidence="14">Phosphoglycerate kinase</fullName>
        <ecNumber evidence="14">2.7.2.3</ecNumber>
    </recommendedName>
</protein>
<dbReference type="GO" id="GO:0080044">
    <property type="term" value="F:quercetin 7-O-glucosyltransferase activity"/>
    <property type="evidence" value="ECO:0007669"/>
    <property type="project" value="TreeGrafter"/>
</dbReference>
<reference evidence="17" key="3">
    <citation type="submission" date="2015-04" db="UniProtKB">
        <authorList>
            <consortium name="EnsemblPlants"/>
        </authorList>
    </citation>
    <scope>IDENTIFICATION</scope>
</reference>
<evidence type="ECO:0000256" key="16">
    <source>
        <dbReference type="SAM" id="MobiDB-lite"/>
    </source>
</evidence>
<dbReference type="SUPFAM" id="SSF53748">
    <property type="entry name" value="Phosphoglycerate kinase"/>
    <property type="match status" value="1"/>
</dbReference>
<evidence type="ECO:0000256" key="6">
    <source>
        <dbReference type="ARBA" id="ARBA00022676"/>
    </source>
</evidence>
<organism evidence="17 18">
    <name type="scientific">Leersia perrieri</name>
    <dbReference type="NCBI Taxonomy" id="77586"/>
    <lineage>
        <taxon>Eukaryota</taxon>
        <taxon>Viridiplantae</taxon>
        <taxon>Streptophyta</taxon>
        <taxon>Embryophyta</taxon>
        <taxon>Tracheophyta</taxon>
        <taxon>Spermatophyta</taxon>
        <taxon>Magnoliopsida</taxon>
        <taxon>Liliopsida</taxon>
        <taxon>Poales</taxon>
        <taxon>Poaceae</taxon>
        <taxon>BOP clade</taxon>
        <taxon>Oryzoideae</taxon>
        <taxon>Oryzeae</taxon>
        <taxon>Oryzinae</taxon>
        <taxon>Leersia</taxon>
    </lineage>
</organism>
<dbReference type="FunFam" id="3.40.50.1260:FF:000015">
    <property type="entry name" value="Phosphoglycerate kinase"/>
    <property type="match status" value="1"/>
</dbReference>
<dbReference type="HOGENOM" id="CLU_008500_0_0_1"/>
<keyword evidence="6" id="KW-0328">Glycosyltransferase</keyword>
<evidence type="ECO:0000256" key="15">
    <source>
        <dbReference type="RuleBase" id="RU000696"/>
    </source>
</evidence>
<keyword evidence="12" id="KW-0067">ATP-binding</keyword>
<dbReference type="FunFam" id="3.40.50.2000:FF:000078">
    <property type="entry name" value="Glycosyltransferase"/>
    <property type="match status" value="1"/>
</dbReference>
<evidence type="ECO:0000256" key="1">
    <source>
        <dbReference type="ARBA" id="ARBA00000142"/>
    </source>
</evidence>
<dbReference type="InterPro" id="IPR035595">
    <property type="entry name" value="UDP_glycos_trans_CS"/>
</dbReference>
<name>A0A0D9XK37_9ORYZ</name>
<dbReference type="FunFam" id="3.40.50.150:FF:000194">
    <property type="entry name" value="Phosphoglycerate kinase"/>
    <property type="match status" value="1"/>
</dbReference>
<accession>A0A0D9XK37</accession>
<dbReference type="PROSITE" id="PS00375">
    <property type="entry name" value="UDPGT"/>
    <property type="match status" value="1"/>
</dbReference>
<keyword evidence="7 14" id="KW-0808">Transferase</keyword>
<dbReference type="eggNOG" id="KOG3115">
    <property type="taxonomic scope" value="Eukaryota"/>
</dbReference>
<dbReference type="SUPFAM" id="SSF53335">
    <property type="entry name" value="S-adenosyl-L-methionine-dependent methyltransferases"/>
    <property type="match status" value="1"/>
</dbReference>
<dbReference type="GO" id="GO:0004618">
    <property type="term" value="F:phosphoglycerate kinase activity"/>
    <property type="evidence" value="ECO:0007669"/>
    <property type="project" value="UniProtKB-EC"/>
</dbReference>
<keyword evidence="18" id="KW-1185">Reference proteome</keyword>
<comment type="catalytic activity">
    <reaction evidence="14">
        <text>(2R)-3-phosphoglycerate + ATP = (2R)-3-phospho-glyceroyl phosphate + ADP</text>
        <dbReference type="Rhea" id="RHEA:14801"/>
        <dbReference type="ChEBI" id="CHEBI:30616"/>
        <dbReference type="ChEBI" id="CHEBI:57604"/>
        <dbReference type="ChEBI" id="CHEBI:58272"/>
        <dbReference type="ChEBI" id="CHEBI:456216"/>
        <dbReference type="EC" id="2.7.2.3"/>
    </reaction>
</comment>
<dbReference type="GO" id="GO:0005524">
    <property type="term" value="F:ATP binding"/>
    <property type="evidence" value="ECO:0007669"/>
    <property type="project" value="UniProtKB-KW"/>
</dbReference>
<dbReference type="GO" id="GO:0006096">
    <property type="term" value="P:glycolytic process"/>
    <property type="evidence" value="ECO:0007669"/>
    <property type="project" value="InterPro"/>
</dbReference>
<comment type="similarity">
    <text evidence="4">Belongs to the UDP-glycosyltransferase family.</text>
</comment>
<dbReference type="Pfam" id="PF02390">
    <property type="entry name" value="Methyltransf_4"/>
    <property type="match status" value="1"/>
</dbReference>
<dbReference type="PRINTS" id="PR00477">
    <property type="entry name" value="PHGLYCKINASE"/>
</dbReference>
<keyword evidence="13" id="KW-0460">Magnesium</keyword>
<dbReference type="Pfam" id="PF00162">
    <property type="entry name" value="PGK"/>
    <property type="match status" value="1"/>
</dbReference>
<dbReference type="GO" id="GO:0080043">
    <property type="term" value="F:quercetin 3-O-glucosyltransferase activity"/>
    <property type="evidence" value="ECO:0007669"/>
    <property type="project" value="TreeGrafter"/>
</dbReference>
<keyword evidence="10" id="KW-0547">Nucleotide-binding</keyword>
<dbReference type="Pfam" id="PF00201">
    <property type="entry name" value="UDPGT"/>
    <property type="match status" value="1"/>
</dbReference>
<evidence type="ECO:0000256" key="13">
    <source>
        <dbReference type="ARBA" id="ARBA00022842"/>
    </source>
</evidence>
<comment type="similarity">
    <text evidence="3 14">Belongs to the phosphoglycerate kinase family.</text>
</comment>
<dbReference type="Proteomes" id="UP000032180">
    <property type="component" value="Chromosome 10"/>
</dbReference>
<dbReference type="Gene3D" id="3.40.50.2000">
    <property type="entry name" value="Glycogen Phosphorylase B"/>
    <property type="match status" value="2"/>
</dbReference>
<feature type="compositionally biased region" description="Gly residues" evidence="16">
    <location>
        <begin position="519"/>
        <end position="531"/>
    </location>
</feature>
<sequence length="1159" mass="126963">MHLALRLAARGFAVTFVSTESVHDQTARALGVVDDPTSYDVFAGARSAAAAKGGETTTMGVRYEVVSDGLPVGFDRSLNHDDFMGSLLHALAAHVELLLRRVVVDAASTFLVADTFFVWPATLAKKFGIPYVSFWTEPALIFNLYYHMNLLSEHGHFRCNEPRKDTITYVPGVSSIEPTELMSYLQETDTTTVVHRIIFKAFEEARRADYVVCNTVEELELTTISALRAEKPFYAVGPVLPAGFSRSAVATSMWAESDCSHWLSAQPHRSVLYISFGSYAHVTRRELHEIARGVLASGVRFVWVMRPDIVSSDDPDPLPDGFVAAASSTGRGVVVPWCCQVEVLAHAAVGGFLTHCGWNSILESVWAGVPMLCFPLLTDQIPNRRLVVREWRIGVPVGDRGDVVADEVRARIEGVMGGEEGVVLRERVMKLRGTLQAAVAPGCKPARPKSRRAIRPRDALSPLASAFRSPKPQPNGTEATPSHRRRRSASSSRTPPREENGSTASPPPPPSPPLRGDTSAGGRGGANGSGAAGPPQESALPQSASVIDLKEEDKDSCIDHSASYLHVQSVRDFPIEKLNGEVVLVRLDSELLCSPLGPCSLSLERTLSTIKYLYKAGAKVLLVTSWTPVLQSVNPVLKSTETFADYMSTLLQVKVIPVNGVPGLTSFKPEERMRNDIILFENLLNFKGENANCNDFSQKLASGAAIFVNDSFSLSHKMLASTVGISRFCYASLAGFHFEEELMQLRKITDTTRRPFIAIIGGSNFLGKAPALNMLASLCDGLFFVGKLSFQIMNGIGISVPSCFLEKHAVKEVLQLIQIAHNRNIPIYYPTDYWCLNNKNNNNEKLEILDSGELLTGWTPADIGPSTLEKLSLLIPLFKKVLWIGPTDFDLTEDFSCGATQLGRILDKASHNSCDVILVGSAACKAVKGISGSSSKCTTFKNASIVLEFLKGKILPGVAALDKSYPYQIPWNAIFSDPSQPLVVDIGSGNGLFLFQMARNWEGSNFLGLEMNKKLVVRCLRDIASVDKKNLYFVSTNATSTFRSILSSYPGHLTLVSIQCPNPDFNKEQNRWRMVRRMLVEAITDLLQPNGKVYLQSDVETVLLGMKEQFMTYGKGRLVVDGDGGSGDRMENPFGVSSDWERHVLARGAPMYRTMLRKV</sequence>
<dbReference type="InterPro" id="IPR029063">
    <property type="entry name" value="SAM-dependent_MTases_sf"/>
</dbReference>